<dbReference type="InterPro" id="IPR028087">
    <property type="entry name" value="Tad_N"/>
</dbReference>
<dbReference type="AlphaFoldDB" id="A0A5C6DDV3"/>
<organism evidence="4 5">
    <name type="scientific">Novipirellula artificiosorum</name>
    <dbReference type="NCBI Taxonomy" id="2528016"/>
    <lineage>
        <taxon>Bacteria</taxon>
        <taxon>Pseudomonadati</taxon>
        <taxon>Planctomycetota</taxon>
        <taxon>Planctomycetia</taxon>
        <taxon>Pirellulales</taxon>
        <taxon>Pirellulaceae</taxon>
        <taxon>Novipirellula</taxon>
    </lineage>
</organism>
<proteinExistence type="predicted"/>
<feature type="transmembrane region" description="Helical" evidence="1">
    <location>
        <begin position="36"/>
        <end position="60"/>
    </location>
</feature>
<evidence type="ECO:0008006" key="6">
    <source>
        <dbReference type="Google" id="ProtNLM"/>
    </source>
</evidence>
<comment type="caution">
    <text evidence="4">The sequence shown here is derived from an EMBL/GenBank/DDBJ whole genome shotgun (WGS) entry which is preliminary data.</text>
</comment>
<dbReference type="Pfam" id="PF09977">
    <property type="entry name" value="Tad_C"/>
    <property type="match status" value="1"/>
</dbReference>
<dbReference type="EMBL" id="SJPV01000008">
    <property type="protein sequence ID" value="TWU34365.1"/>
    <property type="molecule type" value="Genomic_DNA"/>
</dbReference>
<evidence type="ECO:0000259" key="3">
    <source>
        <dbReference type="Pfam" id="PF13400"/>
    </source>
</evidence>
<gene>
    <name evidence="4" type="ORF">Poly41_45120</name>
</gene>
<evidence type="ECO:0000313" key="5">
    <source>
        <dbReference type="Proteomes" id="UP000319143"/>
    </source>
</evidence>
<protein>
    <recommendedName>
        <fullName evidence="6">Flp pilus-assembly TadG-like N-terminal domain-containing protein</fullName>
    </recommendedName>
</protein>
<name>A0A5C6DDV3_9BACT</name>
<dbReference type="InterPro" id="IPR018705">
    <property type="entry name" value="DUF2134_membrane"/>
</dbReference>
<feature type="domain" description="Putative Flp pilus-assembly TadG-like N-terminal" evidence="3">
    <location>
        <begin position="34"/>
        <end position="78"/>
    </location>
</feature>
<keyword evidence="1" id="KW-0472">Membrane</keyword>
<reference evidence="4 5" key="1">
    <citation type="submission" date="2019-02" db="EMBL/GenBank/DDBJ databases">
        <title>Deep-cultivation of Planctomycetes and their phenomic and genomic characterization uncovers novel biology.</title>
        <authorList>
            <person name="Wiegand S."/>
            <person name="Jogler M."/>
            <person name="Boedeker C."/>
            <person name="Pinto D."/>
            <person name="Vollmers J."/>
            <person name="Rivas-Marin E."/>
            <person name="Kohn T."/>
            <person name="Peeters S.H."/>
            <person name="Heuer A."/>
            <person name="Rast P."/>
            <person name="Oberbeckmann S."/>
            <person name="Bunk B."/>
            <person name="Jeske O."/>
            <person name="Meyerdierks A."/>
            <person name="Storesund J.E."/>
            <person name="Kallscheuer N."/>
            <person name="Luecker S."/>
            <person name="Lage O.M."/>
            <person name="Pohl T."/>
            <person name="Merkel B.J."/>
            <person name="Hornburger P."/>
            <person name="Mueller R.-W."/>
            <person name="Bruemmer F."/>
            <person name="Labrenz M."/>
            <person name="Spormann A.M."/>
            <person name="Op Den Camp H."/>
            <person name="Overmann J."/>
            <person name="Amann R."/>
            <person name="Jetten M.S.M."/>
            <person name="Mascher T."/>
            <person name="Medema M.H."/>
            <person name="Devos D.P."/>
            <person name="Kaster A.-K."/>
            <person name="Ovreas L."/>
            <person name="Rohde M."/>
            <person name="Galperin M.Y."/>
            <person name="Jogler C."/>
        </authorList>
    </citation>
    <scope>NUCLEOTIDE SEQUENCE [LARGE SCALE GENOMIC DNA]</scope>
    <source>
        <strain evidence="4 5">Poly41</strain>
    </source>
</reference>
<dbReference type="Pfam" id="PF13400">
    <property type="entry name" value="Tad"/>
    <property type="match status" value="1"/>
</dbReference>
<feature type="domain" description="DUF2134" evidence="2">
    <location>
        <begin position="95"/>
        <end position="181"/>
    </location>
</feature>
<evidence type="ECO:0000313" key="4">
    <source>
        <dbReference type="EMBL" id="TWU34365.1"/>
    </source>
</evidence>
<dbReference type="OrthoDB" id="244027at2"/>
<dbReference type="RefSeq" id="WP_146528760.1">
    <property type="nucleotide sequence ID" value="NZ_SJPV01000008.1"/>
</dbReference>
<keyword evidence="5" id="KW-1185">Reference proteome</keyword>
<keyword evidence="1" id="KW-1133">Transmembrane helix</keyword>
<sequence length="395" mass="42732">MHALTSFLRLYFHPADGGEGSTLQRKRSPDQRRGSAIVLGLFLTVGLISLMAIVLDFSYIHVARTEMQRTADAAALGGCWEVFDRQVSGEVATDLEAAAQSEANQISNVNLVGRDSLQLLSEDVEVGTYGIDKSWDTSEPQNFNAVRVALKRHGESNRELPLFFGALTGRDTQSLEVTATAAMLSSIRGFYAPSSHEERLEILPLALDRPSWRAACAKATEDNYAYSNGQVVPGSDGIFETNLYPKGTGAPGNRGTVDIGGEDNSTNDLSRQVLHGISLQDLIDLNRPLEFDDSGVLLLNGDTGISAGIKDELATLIGKTRIIPIYVSVSGNGNNAMFTIVQFEGVRILDVKLTGKKDDKVVIIQPTKVIARNCKIDFTGKHTSSHLVAPVMLVN</sequence>
<keyword evidence="1" id="KW-0812">Transmembrane</keyword>
<dbReference type="Proteomes" id="UP000319143">
    <property type="component" value="Unassembled WGS sequence"/>
</dbReference>
<evidence type="ECO:0000256" key="1">
    <source>
        <dbReference type="SAM" id="Phobius"/>
    </source>
</evidence>
<evidence type="ECO:0000259" key="2">
    <source>
        <dbReference type="Pfam" id="PF09977"/>
    </source>
</evidence>
<accession>A0A5C6DDV3</accession>